<dbReference type="EMBL" id="LJIJ01003398">
    <property type="protein sequence ID" value="ODM88602.1"/>
    <property type="molecule type" value="Genomic_DNA"/>
</dbReference>
<evidence type="ECO:0000259" key="3">
    <source>
        <dbReference type="SMART" id="SM01117"/>
    </source>
</evidence>
<reference evidence="4 5" key="1">
    <citation type="journal article" date="2016" name="Genome Biol. Evol.">
        <title>Gene Family Evolution Reflects Adaptation to Soil Environmental Stressors in the Genome of the Collembolan Orchesella cincta.</title>
        <authorList>
            <person name="Faddeeva-Vakhrusheva A."/>
            <person name="Derks M.F."/>
            <person name="Anvar S.Y."/>
            <person name="Agamennone V."/>
            <person name="Suring W."/>
            <person name="Smit S."/>
            <person name="van Straalen N.M."/>
            <person name="Roelofs D."/>
        </authorList>
    </citation>
    <scope>NUCLEOTIDE SEQUENCE [LARGE SCALE GENOMIC DNA]</scope>
    <source>
        <tissue evidence="4">Mixed pool</tissue>
    </source>
</reference>
<dbReference type="STRING" id="48709.A0A1D2M6Q6"/>
<evidence type="ECO:0000256" key="2">
    <source>
        <dbReference type="SAM" id="MobiDB-lite"/>
    </source>
</evidence>
<feature type="domain" description="Cytochrome b5 heme-binding" evidence="3">
    <location>
        <begin position="1"/>
        <end position="98"/>
    </location>
</feature>
<dbReference type="FunFam" id="3.10.120.10:FF:000003">
    <property type="entry name" value="membrane-associated progesterone receptor component 1"/>
    <property type="match status" value="1"/>
</dbReference>
<dbReference type="GO" id="GO:0005783">
    <property type="term" value="C:endoplasmic reticulum"/>
    <property type="evidence" value="ECO:0007669"/>
    <property type="project" value="TreeGrafter"/>
</dbReference>
<protein>
    <submittedName>
        <fullName evidence="4">Membrane-associated progesterone receptor component 2</fullName>
    </submittedName>
</protein>
<keyword evidence="5" id="KW-1185">Reference proteome</keyword>
<evidence type="ECO:0000313" key="4">
    <source>
        <dbReference type="EMBL" id="ODM88602.1"/>
    </source>
</evidence>
<feature type="compositionally biased region" description="Acidic residues" evidence="2">
    <location>
        <begin position="108"/>
        <end position="117"/>
    </location>
</feature>
<dbReference type="Gene3D" id="3.10.120.10">
    <property type="entry name" value="Cytochrome b5-like heme/steroid binding domain"/>
    <property type="match status" value="1"/>
</dbReference>
<sequence>MLLDELRKYDGTQPDGRVLVAINGKIFDVTRGKRFYGPGGPYSPFAGHDASRALAFFQADLVKEEYDDLSDLDSRQMESVREWEEQFTDKYDFVGRLVKPGEEPTNYSDEEEGDQTEDAASPSERSKDD</sequence>
<dbReference type="OrthoDB" id="547796at2759"/>
<feature type="region of interest" description="Disordered" evidence="2">
    <location>
        <begin position="94"/>
        <end position="129"/>
    </location>
</feature>
<organism evidence="4 5">
    <name type="scientific">Orchesella cincta</name>
    <name type="common">Springtail</name>
    <name type="synonym">Podura cincta</name>
    <dbReference type="NCBI Taxonomy" id="48709"/>
    <lineage>
        <taxon>Eukaryota</taxon>
        <taxon>Metazoa</taxon>
        <taxon>Ecdysozoa</taxon>
        <taxon>Arthropoda</taxon>
        <taxon>Hexapoda</taxon>
        <taxon>Collembola</taxon>
        <taxon>Entomobryomorpha</taxon>
        <taxon>Entomobryoidea</taxon>
        <taxon>Orchesellidae</taxon>
        <taxon>Orchesellinae</taxon>
        <taxon>Orchesella</taxon>
    </lineage>
</organism>
<evidence type="ECO:0000256" key="1">
    <source>
        <dbReference type="ARBA" id="ARBA00038357"/>
    </source>
</evidence>
<dbReference type="SMART" id="SM01117">
    <property type="entry name" value="Cyt-b5"/>
    <property type="match status" value="1"/>
</dbReference>
<dbReference type="GO" id="GO:0016020">
    <property type="term" value="C:membrane"/>
    <property type="evidence" value="ECO:0007669"/>
    <property type="project" value="TreeGrafter"/>
</dbReference>
<dbReference type="Pfam" id="PF00173">
    <property type="entry name" value="Cyt-b5"/>
    <property type="match status" value="1"/>
</dbReference>
<name>A0A1D2M6Q6_ORCCI</name>
<dbReference type="PANTHER" id="PTHR10281">
    <property type="entry name" value="MEMBRANE-ASSOCIATED PROGESTERONE RECEPTOR COMPONENT-RELATED"/>
    <property type="match status" value="1"/>
</dbReference>
<evidence type="ECO:0000313" key="5">
    <source>
        <dbReference type="Proteomes" id="UP000094527"/>
    </source>
</evidence>
<accession>A0A1D2M6Q6</accession>
<comment type="caution">
    <text evidence="4">The sequence shown here is derived from an EMBL/GenBank/DDBJ whole genome shotgun (WGS) entry which is preliminary data.</text>
</comment>
<dbReference type="InterPro" id="IPR036400">
    <property type="entry name" value="Cyt_B5-like_heme/steroid_sf"/>
</dbReference>
<dbReference type="InterPro" id="IPR001199">
    <property type="entry name" value="Cyt_B5-like_heme/steroid-bd"/>
</dbReference>
<dbReference type="OMA" id="PGGSYCM"/>
<keyword evidence="4" id="KW-0675">Receptor</keyword>
<dbReference type="AlphaFoldDB" id="A0A1D2M6Q6"/>
<gene>
    <name evidence="4" type="ORF">Ocin01_18080</name>
</gene>
<dbReference type="InterPro" id="IPR050577">
    <property type="entry name" value="MAPR/NEUFC/NENF-like"/>
</dbReference>
<dbReference type="Proteomes" id="UP000094527">
    <property type="component" value="Unassembled WGS sequence"/>
</dbReference>
<proteinExistence type="inferred from homology"/>
<dbReference type="PANTHER" id="PTHR10281:SF106">
    <property type="entry name" value="IP06960P-RELATED"/>
    <property type="match status" value="1"/>
</dbReference>
<dbReference type="SUPFAM" id="SSF55856">
    <property type="entry name" value="Cytochrome b5-like heme/steroid binding domain"/>
    <property type="match status" value="1"/>
</dbReference>
<comment type="similarity">
    <text evidence="1">Belongs to the cytochrome b5 family. MAPR subfamily.</text>
</comment>